<reference evidence="3" key="3">
    <citation type="submission" date="2025-09" db="UniProtKB">
        <authorList>
            <consortium name="Ensembl"/>
        </authorList>
    </citation>
    <scope>IDENTIFICATION</scope>
</reference>
<sequence length="537" mass="60349">METDSLDQSRTVVVSGVPDLLPADRMVDKLTIHFQTRRRSDGGDVEVVKYPTNMEGVAFVTFDRAEDAERVVRKEQQIMMDSKFPQDYHLTVFPFTRDVFLYVSSAKVDLSIFGSNQAQLIQSLRSAHRSLRFQPLHGQREATIEGPFAAVKALRLDLIHRASRLKSTFSATAAAVELGESQLNPRVISHHEFVGSVNRSSFKAKRELAGSNSLPRLLQSTGEATEVQSLLSNAKTQNTFSRQKVSSTVGTLSNTDSVEEEKLGAWSTLTMSTQYRTKQAKAKPRQVFGEEINAGIRSSLSGLDLVPAEKISAKQPGVDDILQKHTRPDRISATKTKRENHLGSCHNSTDYLKESDQSSSAVNINLLQTRLKDISTSSGRKAEDTVELSAVCPEDLDDTCTWIDSYIFRYIEKFNKKEFDRCLRGLRVSVQCTEGNDLVRISLTEKQTSKTASGIQQALINLKTLVEFWISILRVHEISFDKEKQKLKLAQICKDVNILFDDVLYVFEDSCIKIVGPSVSSFLFYKRVEDRLDKTLY</sequence>
<dbReference type="STRING" id="8187.ENSLCAP00010048564"/>
<keyword evidence="1" id="KW-0694">RNA-binding</keyword>
<evidence type="ECO:0000313" key="4">
    <source>
        <dbReference type="Proteomes" id="UP000314980"/>
    </source>
</evidence>
<dbReference type="AlphaFoldDB" id="A0A4W6FE51"/>
<proteinExistence type="predicted"/>
<dbReference type="InterPro" id="IPR000504">
    <property type="entry name" value="RRM_dom"/>
</dbReference>
<dbReference type="PANTHER" id="PTHR15225">
    <property type="entry name" value="INTERFERON-INDUCED PROTEIN 35/NMI N-MYC/STAT INTERACTING PROTEIN"/>
    <property type="match status" value="1"/>
</dbReference>
<accession>A0A4W6FE51</accession>
<keyword evidence="4" id="KW-1185">Reference proteome</keyword>
<dbReference type="Proteomes" id="UP000314980">
    <property type="component" value="Unassembled WGS sequence"/>
</dbReference>
<dbReference type="InterPro" id="IPR012677">
    <property type="entry name" value="Nucleotide-bd_a/b_plait_sf"/>
</dbReference>
<dbReference type="Ensembl" id="ENSLCAT00010049769.1">
    <property type="protein sequence ID" value="ENSLCAP00010048564.1"/>
    <property type="gene ID" value="ENSLCAG00010022586.1"/>
</dbReference>
<dbReference type="InParanoid" id="A0A4W6FE51"/>
<reference evidence="4" key="1">
    <citation type="submission" date="2015-09" db="EMBL/GenBank/DDBJ databases">
        <authorList>
            <person name="Sai Rama Sridatta P."/>
        </authorList>
    </citation>
    <scope>NUCLEOTIDE SEQUENCE [LARGE SCALE GENOMIC DNA]</scope>
</reference>
<dbReference type="SUPFAM" id="SSF54928">
    <property type="entry name" value="RNA-binding domain, RBD"/>
    <property type="match status" value="1"/>
</dbReference>
<dbReference type="Pfam" id="PF23222">
    <property type="entry name" value="RRM_PARP14_1"/>
    <property type="match status" value="1"/>
</dbReference>
<dbReference type="GO" id="GO:0003723">
    <property type="term" value="F:RNA binding"/>
    <property type="evidence" value="ECO:0007669"/>
    <property type="project" value="UniProtKB-UniRule"/>
</dbReference>
<feature type="domain" description="RRM" evidence="2">
    <location>
        <begin position="10"/>
        <end position="92"/>
    </location>
</feature>
<reference evidence="3" key="2">
    <citation type="submission" date="2025-08" db="UniProtKB">
        <authorList>
            <consortium name="Ensembl"/>
        </authorList>
    </citation>
    <scope>IDENTIFICATION</scope>
</reference>
<dbReference type="PANTHER" id="PTHR15225:SF8">
    <property type="entry name" value="RNA-BINDING PROTEIN 43"/>
    <property type="match status" value="1"/>
</dbReference>
<organism evidence="3 4">
    <name type="scientific">Lates calcarifer</name>
    <name type="common">Barramundi</name>
    <name type="synonym">Holocentrus calcarifer</name>
    <dbReference type="NCBI Taxonomy" id="8187"/>
    <lineage>
        <taxon>Eukaryota</taxon>
        <taxon>Metazoa</taxon>
        <taxon>Chordata</taxon>
        <taxon>Craniata</taxon>
        <taxon>Vertebrata</taxon>
        <taxon>Euteleostomi</taxon>
        <taxon>Actinopterygii</taxon>
        <taxon>Neopterygii</taxon>
        <taxon>Teleostei</taxon>
        <taxon>Neoteleostei</taxon>
        <taxon>Acanthomorphata</taxon>
        <taxon>Carangaria</taxon>
        <taxon>Carangaria incertae sedis</taxon>
        <taxon>Centropomidae</taxon>
        <taxon>Lates</taxon>
    </lineage>
</organism>
<dbReference type="GeneTree" id="ENSGT01140000282607"/>
<dbReference type="InterPro" id="IPR057051">
    <property type="entry name" value="PARP14_RPM_1"/>
</dbReference>
<dbReference type="PROSITE" id="PS50102">
    <property type="entry name" value="RRM"/>
    <property type="match status" value="1"/>
</dbReference>
<evidence type="ECO:0000313" key="3">
    <source>
        <dbReference type="Ensembl" id="ENSLCAP00010048564.1"/>
    </source>
</evidence>
<name>A0A4W6FE51_LATCA</name>
<evidence type="ECO:0000256" key="1">
    <source>
        <dbReference type="PROSITE-ProRule" id="PRU00176"/>
    </source>
</evidence>
<dbReference type="InterPro" id="IPR035979">
    <property type="entry name" value="RBD_domain_sf"/>
</dbReference>
<protein>
    <recommendedName>
        <fullName evidence="2">RRM domain-containing protein</fullName>
    </recommendedName>
</protein>
<evidence type="ECO:0000259" key="2">
    <source>
        <dbReference type="PROSITE" id="PS50102"/>
    </source>
</evidence>
<dbReference type="Gene3D" id="3.30.70.330">
    <property type="match status" value="1"/>
</dbReference>